<evidence type="ECO:0000256" key="2">
    <source>
        <dbReference type="ARBA" id="ARBA00022898"/>
    </source>
</evidence>
<evidence type="ECO:0000313" key="5">
    <source>
        <dbReference type="Proteomes" id="UP000050497"/>
    </source>
</evidence>
<dbReference type="GO" id="GO:0016829">
    <property type="term" value="F:lyase activity"/>
    <property type="evidence" value="ECO:0007669"/>
    <property type="project" value="UniProtKB-KW"/>
</dbReference>
<dbReference type="InterPro" id="IPR036052">
    <property type="entry name" value="TrpB-like_PALP_sf"/>
</dbReference>
<dbReference type="SUPFAM" id="SSF53686">
    <property type="entry name" value="Tryptophan synthase beta subunit-like PLP-dependent enzymes"/>
    <property type="match status" value="1"/>
</dbReference>
<comment type="cofactor">
    <cofactor evidence="1">
        <name>pyridoxal 5'-phosphate</name>
        <dbReference type="ChEBI" id="CHEBI:597326"/>
    </cofactor>
</comment>
<keyword evidence="2" id="KW-0663">Pyridoxal phosphate</keyword>
<evidence type="ECO:0000256" key="1">
    <source>
        <dbReference type="ARBA" id="ARBA00001933"/>
    </source>
</evidence>
<feature type="domain" description="Tryptophan synthase beta chain-like PALP" evidence="3">
    <location>
        <begin position="80"/>
        <end position="385"/>
    </location>
</feature>
<protein>
    <submittedName>
        <fullName evidence="4">Diaminopropionate ammonia-lyase</fullName>
    </submittedName>
</protein>
<dbReference type="STRING" id="1653334.GA0071312_3472"/>
<evidence type="ECO:0000259" key="3">
    <source>
        <dbReference type="Pfam" id="PF00291"/>
    </source>
</evidence>
<dbReference type="PANTHER" id="PTHR42937">
    <property type="match status" value="1"/>
</dbReference>
<organism evidence="4 5">
    <name type="scientific">Saliniramus fredricksonii</name>
    <dbReference type="NCBI Taxonomy" id="1653334"/>
    <lineage>
        <taxon>Bacteria</taxon>
        <taxon>Pseudomonadati</taxon>
        <taxon>Pseudomonadota</taxon>
        <taxon>Alphaproteobacteria</taxon>
        <taxon>Hyphomicrobiales</taxon>
        <taxon>Salinarimonadaceae</taxon>
        <taxon>Saliniramus</taxon>
    </lineage>
</organism>
<sequence>MGVSRMCVLSDPGMAPGGIAWRSARGYARANHFFIEGCGIARLMQDSFANPWRGSGIAVDAPFPLDDAGDVARLLAACPAHAPTPLHEVPALATRAGVAQIFLKDERARMGLGSFKALGAAHAIARAASQNVQDNDWAHALSGWIYVTASAGNHGLSVAAGARLFGAQAVIYLAHSVPEAFAERLAAKGAQVVRAGATYEESMAAAEEAARAPGHTLLSDSSWPGYTELPLRVMEGYLQLAAEATAQIHAPPTHILLQAGVGGLAAAVAAHARAVWGDAPTIIVVEPQAAPALIASIRAGHAVTTQGPVSAMGRLDCKAPSLIALKGLSRDADIFVTISEEQAARAVGILAQEGFATTPSGAAGIAALFAGLDCGHDARVMAILSEGREGA</sequence>
<accession>A0A0P8BPQ8</accession>
<dbReference type="Gene3D" id="3.40.50.1100">
    <property type="match status" value="2"/>
</dbReference>
<name>A0A0P8BPQ8_9HYPH</name>
<evidence type="ECO:0000313" key="4">
    <source>
        <dbReference type="EMBL" id="KPQ11574.1"/>
    </source>
</evidence>
<dbReference type="Proteomes" id="UP000050497">
    <property type="component" value="Unassembled WGS sequence"/>
</dbReference>
<dbReference type="PATRIC" id="fig|1653334.4.peg.2395"/>
<dbReference type="EMBL" id="LJSX01000007">
    <property type="protein sequence ID" value="KPQ11574.1"/>
    <property type="molecule type" value="Genomic_DNA"/>
</dbReference>
<reference evidence="4 5" key="1">
    <citation type="submission" date="2015-09" db="EMBL/GenBank/DDBJ databases">
        <title>Identification and resolution of microdiversity through metagenomic sequencing of parallel consortia.</title>
        <authorList>
            <person name="Nelson W.C."/>
            <person name="Romine M.F."/>
            <person name="Lindemann S.R."/>
        </authorList>
    </citation>
    <scope>NUCLEOTIDE SEQUENCE [LARGE SCALE GENOMIC DNA]</scope>
    <source>
        <strain evidence="4">HL-109</strain>
    </source>
</reference>
<comment type="caution">
    <text evidence="4">The sequence shown here is derived from an EMBL/GenBank/DDBJ whole genome shotgun (WGS) entry which is preliminary data.</text>
</comment>
<dbReference type="AlphaFoldDB" id="A0A0P8BPQ8"/>
<keyword evidence="4" id="KW-0456">Lyase</keyword>
<dbReference type="Pfam" id="PF00291">
    <property type="entry name" value="PALP"/>
    <property type="match status" value="1"/>
</dbReference>
<dbReference type="PANTHER" id="PTHR42937:SF1">
    <property type="entry name" value="DIAMINOPROPIONATE AMMONIA-LYASE"/>
    <property type="match status" value="1"/>
</dbReference>
<dbReference type="InterPro" id="IPR001926">
    <property type="entry name" value="TrpB-like_PALP"/>
</dbReference>
<proteinExistence type="predicted"/>
<gene>
    <name evidence="4" type="ORF">HLUCCO17_06595</name>
</gene>